<protein>
    <submittedName>
        <fullName evidence="2">DsbC/DsbD-like thiol-disulfide interchange protein</fullName>
    </submittedName>
</protein>
<dbReference type="Pfam" id="PF11412">
    <property type="entry name" value="DsbD_N"/>
    <property type="match status" value="1"/>
</dbReference>
<proteinExistence type="predicted"/>
<gene>
    <name evidence="2" type="ORF">GGR16_000298</name>
</gene>
<keyword evidence="3" id="KW-1185">Reference proteome</keyword>
<sequence>MSIGCFRDGTAGRAAAICGVLALATLWLGTAVPTAPAVAEPAPSAKAQGERSSIALLSAGRMPDGAWRAGLSIALEPGFKTYWRDPGDSGVPPVFDWSGSRNVARVEVEWPAPRRFFDGVGWSIGYKEDVVLPLRVVAQDAGAPVVLDLKLDYAICEKLCIPTGGHVARELTESAEDAAALAPFVARVPREVALGEEAAGLAVETAAIERKGDDIAVVARIAGGGLEDVFVEGESGWYFDKAELTRQDDGRTLARVPVADRPKAAAGPTAAKLTVVGKAGAISVSARLDAVAKAR</sequence>
<dbReference type="RefSeq" id="WP_246372765.1">
    <property type="nucleotide sequence ID" value="NZ_JACIEN010000001.1"/>
</dbReference>
<evidence type="ECO:0000313" key="3">
    <source>
        <dbReference type="Proteomes" id="UP000577362"/>
    </source>
</evidence>
<evidence type="ECO:0000313" key="2">
    <source>
        <dbReference type="EMBL" id="MBB4015292.1"/>
    </source>
</evidence>
<feature type="domain" description="Thiol:disulfide interchange protein DsbD N-terminal" evidence="1">
    <location>
        <begin position="63"/>
        <end position="167"/>
    </location>
</feature>
<dbReference type="InterPro" id="IPR028250">
    <property type="entry name" value="DsbDN"/>
</dbReference>
<comment type="caution">
    <text evidence="2">The sequence shown here is derived from an EMBL/GenBank/DDBJ whole genome shotgun (WGS) entry which is preliminary data.</text>
</comment>
<accession>A0A840BUE7</accession>
<evidence type="ECO:0000259" key="1">
    <source>
        <dbReference type="Pfam" id="PF11412"/>
    </source>
</evidence>
<dbReference type="AlphaFoldDB" id="A0A840BUE7"/>
<dbReference type="Proteomes" id="UP000577362">
    <property type="component" value="Unassembled WGS sequence"/>
</dbReference>
<dbReference type="EMBL" id="JACIEN010000001">
    <property type="protein sequence ID" value="MBB4015292.1"/>
    <property type="molecule type" value="Genomic_DNA"/>
</dbReference>
<name>A0A840BUE7_9HYPH</name>
<organism evidence="2 3">
    <name type="scientific">Chelatococcus caeni</name>
    <dbReference type="NCBI Taxonomy" id="1348468"/>
    <lineage>
        <taxon>Bacteria</taxon>
        <taxon>Pseudomonadati</taxon>
        <taxon>Pseudomonadota</taxon>
        <taxon>Alphaproteobacteria</taxon>
        <taxon>Hyphomicrobiales</taxon>
        <taxon>Chelatococcaceae</taxon>
        <taxon>Chelatococcus</taxon>
    </lineage>
</organism>
<reference evidence="2 3" key="1">
    <citation type="submission" date="2020-08" db="EMBL/GenBank/DDBJ databases">
        <title>Genomic Encyclopedia of Type Strains, Phase IV (KMG-IV): sequencing the most valuable type-strain genomes for metagenomic binning, comparative biology and taxonomic classification.</title>
        <authorList>
            <person name="Goeker M."/>
        </authorList>
    </citation>
    <scope>NUCLEOTIDE SEQUENCE [LARGE SCALE GENOMIC DNA]</scope>
    <source>
        <strain evidence="2 3">DSM 103737</strain>
    </source>
</reference>